<accession>A0ACB9KTU5</accession>
<evidence type="ECO:0000313" key="2">
    <source>
        <dbReference type="Proteomes" id="UP000828941"/>
    </source>
</evidence>
<protein>
    <submittedName>
        <fullName evidence="1">Uncharacterized protein</fullName>
    </submittedName>
</protein>
<evidence type="ECO:0000313" key="1">
    <source>
        <dbReference type="EMBL" id="KAI4300737.1"/>
    </source>
</evidence>
<dbReference type="EMBL" id="CM039438">
    <property type="protein sequence ID" value="KAI4300737.1"/>
    <property type="molecule type" value="Genomic_DNA"/>
</dbReference>
<proteinExistence type="predicted"/>
<keyword evidence="2" id="KW-1185">Reference proteome</keyword>
<name>A0ACB9KTU5_BAUVA</name>
<gene>
    <name evidence="1" type="ORF">L6164_034077</name>
</gene>
<dbReference type="Proteomes" id="UP000828941">
    <property type="component" value="Chromosome 13"/>
</dbReference>
<sequence length="77" mass="8825">MYKPSIAIHNAIRFLQWDAVVCKLEVEQILTIVLSYIEPLLVYKPFKVQQIGTNHGTNRDETHSVHDPGQVETGHRT</sequence>
<organism evidence="1 2">
    <name type="scientific">Bauhinia variegata</name>
    <name type="common">Purple orchid tree</name>
    <name type="synonym">Phanera variegata</name>
    <dbReference type="NCBI Taxonomy" id="167791"/>
    <lineage>
        <taxon>Eukaryota</taxon>
        <taxon>Viridiplantae</taxon>
        <taxon>Streptophyta</taxon>
        <taxon>Embryophyta</taxon>
        <taxon>Tracheophyta</taxon>
        <taxon>Spermatophyta</taxon>
        <taxon>Magnoliopsida</taxon>
        <taxon>eudicotyledons</taxon>
        <taxon>Gunneridae</taxon>
        <taxon>Pentapetalae</taxon>
        <taxon>rosids</taxon>
        <taxon>fabids</taxon>
        <taxon>Fabales</taxon>
        <taxon>Fabaceae</taxon>
        <taxon>Cercidoideae</taxon>
        <taxon>Cercideae</taxon>
        <taxon>Bauhiniinae</taxon>
        <taxon>Bauhinia</taxon>
    </lineage>
</organism>
<comment type="caution">
    <text evidence="1">The sequence shown here is derived from an EMBL/GenBank/DDBJ whole genome shotgun (WGS) entry which is preliminary data.</text>
</comment>
<reference evidence="1 2" key="1">
    <citation type="journal article" date="2022" name="DNA Res.">
        <title>Chromosomal-level genome assembly of the orchid tree Bauhinia variegata (Leguminosae; Cercidoideae) supports the allotetraploid origin hypothesis of Bauhinia.</title>
        <authorList>
            <person name="Zhong Y."/>
            <person name="Chen Y."/>
            <person name="Zheng D."/>
            <person name="Pang J."/>
            <person name="Liu Y."/>
            <person name="Luo S."/>
            <person name="Meng S."/>
            <person name="Qian L."/>
            <person name="Wei D."/>
            <person name="Dai S."/>
            <person name="Zhou R."/>
        </authorList>
    </citation>
    <scope>NUCLEOTIDE SEQUENCE [LARGE SCALE GENOMIC DNA]</scope>
    <source>
        <strain evidence="1">BV-YZ2020</strain>
    </source>
</reference>